<dbReference type="Proteomes" id="UP000269669">
    <property type="component" value="Unassembled WGS sequence"/>
</dbReference>
<protein>
    <submittedName>
        <fullName evidence="2">Uncharacterized protein</fullName>
    </submittedName>
</protein>
<accession>A0A3R9QEE4</accession>
<dbReference type="AlphaFoldDB" id="A0A3R9QEE4"/>
<dbReference type="RefSeq" id="WP_125487575.1">
    <property type="nucleotide sequence ID" value="NZ_RSDW01000001.1"/>
</dbReference>
<gene>
    <name evidence="2" type="ORF">EDE15_5008</name>
</gene>
<keyword evidence="3" id="KW-1185">Reference proteome</keyword>
<comment type="caution">
    <text evidence="2">The sequence shown here is derived from an EMBL/GenBank/DDBJ whole genome shotgun (WGS) entry which is preliminary data.</text>
</comment>
<feature type="transmembrane region" description="Helical" evidence="1">
    <location>
        <begin position="60"/>
        <end position="80"/>
    </location>
</feature>
<evidence type="ECO:0000313" key="3">
    <source>
        <dbReference type="Proteomes" id="UP000269669"/>
    </source>
</evidence>
<name>A0A3R9QEE4_9BACT</name>
<feature type="transmembrane region" description="Helical" evidence="1">
    <location>
        <begin position="6"/>
        <end position="23"/>
    </location>
</feature>
<feature type="transmembrane region" description="Helical" evidence="1">
    <location>
        <begin position="35"/>
        <end position="54"/>
    </location>
</feature>
<keyword evidence="1" id="KW-0472">Membrane</keyword>
<keyword evidence="1" id="KW-1133">Transmembrane helix</keyword>
<reference evidence="2 3" key="1">
    <citation type="submission" date="2018-12" db="EMBL/GenBank/DDBJ databases">
        <title>Sequencing of bacterial isolates from soil warming experiment in Harvard Forest, Massachusetts, USA.</title>
        <authorList>
            <person name="Deangelis K."/>
        </authorList>
    </citation>
    <scope>NUCLEOTIDE SEQUENCE [LARGE SCALE GENOMIC DNA]</scope>
    <source>
        <strain evidence="2 3">EB153</strain>
    </source>
</reference>
<evidence type="ECO:0000256" key="1">
    <source>
        <dbReference type="SAM" id="Phobius"/>
    </source>
</evidence>
<sequence length="208" mass="23354">MNIPLTTAVLALLMVAMIELRVFWERVPARLRVFLVRLAVVLVVVQLLITASTWSTGSNFINAIINWCAVAGYMLLILLFTRLHPKWLTTISAIILLIPVFASSVLSPLGNLFTPTPNRPVHITKDLVFERSVWVEGANSGIELYIFRRPSFAPFLRHRLDHVTFNNGQCHTAAAMATLEPDGKNIRVVCPPWPNQNTEPVERIIPLP</sequence>
<feature type="transmembrane region" description="Helical" evidence="1">
    <location>
        <begin position="87"/>
        <end position="109"/>
    </location>
</feature>
<proteinExistence type="predicted"/>
<dbReference type="OrthoDB" id="118223at2"/>
<dbReference type="EMBL" id="RSDW01000001">
    <property type="protein sequence ID" value="RSL19342.1"/>
    <property type="molecule type" value="Genomic_DNA"/>
</dbReference>
<organism evidence="2 3">
    <name type="scientific">Edaphobacter aggregans</name>
    <dbReference type="NCBI Taxonomy" id="570835"/>
    <lineage>
        <taxon>Bacteria</taxon>
        <taxon>Pseudomonadati</taxon>
        <taxon>Acidobacteriota</taxon>
        <taxon>Terriglobia</taxon>
        <taxon>Terriglobales</taxon>
        <taxon>Acidobacteriaceae</taxon>
        <taxon>Edaphobacter</taxon>
    </lineage>
</organism>
<keyword evidence="1" id="KW-0812">Transmembrane</keyword>
<evidence type="ECO:0000313" key="2">
    <source>
        <dbReference type="EMBL" id="RSL19342.1"/>
    </source>
</evidence>